<evidence type="ECO:0000256" key="1">
    <source>
        <dbReference type="SAM" id="MobiDB-lite"/>
    </source>
</evidence>
<feature type="region of interest" description="Disordered" evidence="1">
    <location>
        <begin position="1"/>
        <end position="54"/>
    </location>
</feature>
<reference evidence="2 3" key="1">
    <citation type="submission" date="2021-03" db="EMBL/GenBank/DDBJ databases">
        <title>Complete genome sequence of Streptomyces cyanogenus S136, producer of anticancer angucycline landomycin A.</title>
        <authorList>
            <person name="Hrab P."/>
            <person name="Ruckert C."/>
            <person name="Busche T."/>
            <person name="Ostash I."/>
            <person name="Kalinowski J."/>
            <person name="Fedorenko V."/>
            <person name="Yushchuk O."/>
            <person name="Ostash B."/>
        </authorList>
    </citation>
    <scope>NUCLEOTIDE SEQUENCE [LARGE SCALE GENOMIC DNA]</scope>
    <source>
        <strain evidence="2 3">S136</strain>
    </source>
</reference>
<evidence type="ECO:0000313" key="3">
    <source>
        <dbReference type="Proteomes" id="UP000663908"/>
    </source>
</evidence>
<organism evidence="2 3">
    <name type="scientific">Streptomyces cyanogenus</name>
    <dbReference type="NCBI Taxonomy" id="80860"/>
    <lineage>
        <taxon>Bacteria</taxon>
        <taxon>Bacillati</taxon>
        <taxon>Actinomycetota</taxon>
        <taxon>Actinomycetes</taxon>
        <taxon>Kitasatosporales</taxon>
        <taxon>Streptomycetaceae</taxon>
        <taxon>Streptomyces</taxon>
    </lineage>
</organism>
<gene>
    <name evidence="2" type="ORF">S1361_30725</name>
</gene>
<keyword evidence="3" id="KW-1185">Reference proteome</keyword>
<dbReference type="EMBL" id="CP071839">
    <property type="protein sequence ID" value="QTE01744.1"/>
    <property type="molecule type" value="Genomic_DNA"/>
</dbReference>
<feature type="compositionally biased region" description="Basic and acidic residues" evidence="1">
    <location>
        <begin position="1"/>
        <end position="16"/>
    </location>
</feature>
<proteinExistence type="predicted"/>
<sequence>MVGFDEMHCERPDGTRTELSTRLVERASTAPPPEHGPEEDAEFDEQGRPDLAED</sequence>
<name>A0ABX7U1B4_STRCY</name>
<evidence type="ECO:0000313" key="2">
    <source>
        <dbReference type="EMBL" id="QTE01744.1"/>
    </source>
</evidence>
<feature type="compositionally biased region" description="Basic and acidic residues" evidence="1">
    <location>
        <begin position="45"/>
        <end position="54"/>
    </location>
</feature>
<accession>A0ABX7U1B4</accession>
<dbReference type="Proteomes" id="UP000663908">
    <property type="component" value="Chromosome"/>
</dbReference>
<protein>
    <submittedName>
        <fullName evidence="2">Uncharacterized protein</fullName>
    </submittedName>
</protein>